<dbReference type="AlphaFoldDB" id="A0A832M3H6"/>
<evidence type="ECO:0000313" key="1">
    <source>
        <dbReference type="EMBL" id="HGW94715.1"/>
    </source>
</evidence>
<accession>A0A832M3H6</accession>
<sequence length="117" mass="12360">MPYYPPISAGVWQDLTLLNSWVNFGDPVAPIGCCVDSLQTVWMRGLGVGTIATDSVICVLPIEFRPAYRKVFAVVTGLLGYGDSFGRIDVSADGSVILLSGQAGFVSLDNVAFKAGS</sequence>
<name>A0A832M3H6_9CYAN</name>
<reference evidence="1" key="1">
    <citation type="journal article" date="2020" name="mSystems">
        <title>Genome- and Community-Level Interaction Insights into Carbon Utilization and Element Cycling Functions of Hydrothermarchaeota in Hydrothermal Sediment.</title>
        <authorList>
            <person name="Zhou Z."/>
            <person name="Liu Y."/>
            <person name="Xu W."/>
            <person name="Pan J."/>
            <person name="Luo Z.H."/>
            <person name="Li M."/>
        </authorList>
    </citation>
    <scope>NUCLEOTIDE SEQUENCE [LARGE SCALE GENOMIC DNA]</scope>
    <source>
        <strain evidence="1">SpSt-402</strain>
    </source>
</reference>
<dbReference type="EMBL" id="DSRD01000663">
    <property type="protein sequence ID" value="HGW94715.1"/>
    <property type="molecule type" value="Genomic_DNA"/>
</dbReference>
<organism evidence="1">
    <name type="scientific">Oscillatoriales cyanobacterium SpSt-402</name>
    <dbReference type="NCBI Taxonomy" id="2282168"/>
    <lineage>
        <taxon>Bacteria</taxon>
        <taxon>Bacillati</taxon>
        <taxon>Cyanobacteriota</taxon>
        <taxon>Cyanophyceae</taxon>
        <taxon>Oscillatoriophycideae</taxon>
        <taxon>Oscillatoriales</taxon>
    </lineage>
</organism>
<proteinExistence type="predicted"/>
<protein>
    <submittedName>
        <fullName evidence="1">Uncharacterized protein</fullName>
    </submittedName>
</protein>
<comment type="caution">
    <text evidence="1">The sequence shown here is derived from an EMBL/GenBank/DDBJ whole genome shotgun (WGS) entry which is preliminary data.</text>
</comment>
<gene>
    <name evidence="1" type="ORF">ENR47_10600</name>
</gene>